<reference evidence="1 2" key="1">
    <citation type="submission" date="2018-06" db="EMBL/GenBank/DDBJ databases">
        <title>Streptomyces reniochalinae sp. nov. and Streptomyces diacarnus sp. nov. from marine sponges.</title>
        <authorList>
            <person name="Li L."/>
        </authorList>
    </citation>
    <scope>NUCLEOTIDE SEQUENCE [LARGE SCALE GENOMIC DNA]</scope>
    <source>
        <strain evidence="1 2">LHW51701</strain>
    </source>
</reference>
<dbReference type="PIRSF" id="PIRSF001439">
    <property type="entry name" value="CryM"/>
    <property type="match status" value="1"/>
</dbReference>
<dbReference type="InterPro" id="IPR023401">
    <property type="entry name" value="ODC_N"/>
</dbReference>
<comment type="caution">
    <text evidence="1">The sequence shown here is derived from an EMBL/GenBank/DDBJ whole genome shotgun (WGS) entry which is preliminary data.</text>
</comment>
<organism evidence="1 2">
    <name type="scientific">Streptomyces diacarni</name>
    <dbReference type="NCBI Taxonomy" id="2800381"/>
    <lineage>
        <taxon>Bacteria</taxon>
        <taxon>Bacillati</taxon>
        <taxon>Actinomycetota</taxon>
        <taxon>Actinomycetes</taxon>
        <taxon>Kitasatosporales</taxon>
        <taxon>Streptomycetaceae</taxon>
        <taxon>Streptomyces</taxon>
    </lineage>
</organism>
<gene>
    <name evidence="1" type="ORF">DTL70_16150</name>
</gene>
<dbReference type="InterPro" id="IPR003462">
    <property type="entry name" value="ODC_Mu_crystall"/>
</dbReference>
<dbReference type="RefSeq" id="WP_114022782.1">
    <property type="nucleotide sequence ID" value="NZ_QOIN01000045.1"/>
</dbReference>
<dbReference type="PANTHER" id="PTHR13812:SF19">
    <property type="entry name" value="KETIMINE REDUCTASE MU-CRYSTALLIN"/>
    <property type="match status" value="1"/>
</dbReference>
<dbReference type="InterPro" id="IPR036291">
    <property type="entry name" value="NAD(P)-bd_dom_sf"/>
</dbReference>
<name>A0A367EV46_9ACTN</name>
<proteinExistence type="predicted"/>
<accession>A0A367EV46</accession>
<evidence type="ECO:0000313" key="1">
    <source>
        <dbReference type="EMBL" id="RCG22004.1"/>
    </source>
</evidence>
<keyword evidence="2" id="KW-1185">Reference proteome</keyword>
<dbReference type="Gene3D" id="3.40.50.720">
    <property type="entry name" value="NAD(P)-binding Rossmann-like Domain"/>
    <property type="match status" value="1"/>
</dbReference>
<evidence type="ECO:0000313" key="2">
    <source>
        <dbReference type="Proteomes" id="UP000252914"/>
    </source>
</evidence>
<dbReference type="AlphaFoldDB" id="A0A367EV46"/>
<dbReference type="SUPFAM" id="SSF51735">
    <property type="entry name" value="NAD(P)-binding Rossmann-fold domains"/>
    <property type="match status" value="1"/>
</dbReference>
<dbReference type="Proteomes" id="UP000252914">
    <property type="component" value="Unassembled WGS sequence"/>
</dbReference>
<dbReference type="EMBL" id="QOIN01000045">
    <property type="protein sequence ID" value="RCG22004.1"/>
    <property type="molecule type" value="Genomic_DNA"/>
</dbReference>
<dbReference type="Pfam" id="PF02423">
    <property type="entry name" value="OCD_Mu_crystall"/>
    <property type="match status" value="1"/>
</dbReference>
<dbReference type="Gene3D" id="3.30.1780.10">
    <property type="entry name" value="ornithine cyclodeaminase, domain 1"/>
    <property type="match status" value="1"/>
</dbReference>
<sequence length="316" mass="32200">MPRPTGTHSDDALRVVDSAALARALPVGEAVEALRAALRAGLDVAATPPRSRVDTSTGQLLLMPAEYGQHAGVKIAGVVPGNPARGLPTVTGAYLLMDATTLRPTALLDGEALTLLRTSAVSALAADHLAAPDADRLVVFGTGPQAFAHAVALHQVRPLSAVRVVGRDPRRVDRFAERCEEAGITASAAAPDAVADADLIACCTSSATPLFDGRALPSHAAVVAMGSHDPGARELDTRTLASGTVVVEDTATALREAGDVVIPVEEGALRAASLVPLADVVCGRHPLADGRPRVFKGTGMAWQDLVVAAAAVSGTA</sequence>
<protein>
    <submittedName>
        <fullName evidence="1">Ornithine cyclodeaminase family protein</fullName>
    </submittedName>
</protein>
<dbReference type="GO" id="GO:0005737">
    <property type="term" value="C:cytoplasm"/>
    <property type="evidence" value="ECO:0007669"/>
    <property type="project" value="TreeGrafter"/>
</dbReference>
<dbReference type="PANTHER" id="PTHR13812">
    <property type="entry name" value="KETIMINE REDUCTASE MU-CRYSTALLIN"/>
    <property type="match status" value="1"/>
</dbReference>